<dbReference type="GO" id="GO:0046559">
    <property type="term" value="F:alpha-glucuronidase activity"/>
    <property type="evidence" value="ECO:0007669"/>
    <property type="project" value="InterPro"/>
</dbReference>
<proteinExistence type="predicted"/>
<evidence type="ECO:0000259" key="2">
    <source>
        <dbReference type="Pfam" id="PF03648"/>
    </source>
</evidence>
<dbReference type="Gene3D" id="3.30.379.10">
    <property type="entry name" value="Chitobiase/beta-hexosaminidase domain 2-like"/>
    <property type="match status" value="1"/>
</dbReference>
<keyword evidence="1" id="KW-0378">Hydrolase</keyword>
<protein>
    <recommendedName>
        <fullName evidence="2">Alpha glucuronidase N-terminal domain-containing protein</fullName>
    </recommendedName>
</protein>
<gene>
    <name evidence="3" type="ORF">SDC9_107133</name>
</gene>
<dbReference type="AlphaFoldDB" id="A0A645B4C3"/>
<dbReference type="GO" id="GO:0045493">
    <property type="term" value="P:xylan catabolic process"/>
    <property type="evidence" value="ECO:0007669"/>
    <property type="project" value="InterPro"/>
</dbReference>
<accession>A0A645B4C3</accession>
<sequence>MDEGTSLFGIVIGAQADTTAQSAADILVDYVWRSTDVSLPRTSEASFAKRIVISTTAEDIDGFTPVSAAALDQELGKEGFFIRVGREEVYIVGGYRGVIYGVFEFLEQFLGCRWYAEECVVVPRHTKVELPVGKEIQQTPVFEYRETDWLSPRNPEYCAANRINGNRRYIPEALGGNEGYTGGFVIPLRECSRLNCFGRLTERSTPSAILPERGPRNNFA</sequence>
<dbReference type="SUPFAM" id="SSF55545">
    <property type="entry name" value="beta-N-acetylhexosaminidase-like domain"/>
    <property type="match status" value="1"/>
</dbReference>
<dbReference type="EMBL" id="VSSQ01017720">
    <property type="protein sequence ID" value="MPM60282.1"/>
    <property type="molecule type" value="Genomic_DNA"/>
</dbReference>
<feature type="domain" description="Alpha glucuronidase N-terminal" evidence="2">
    <location>
        <begin position="14"/>
        <end position="105"/>
    </location>
</feature>
<evidence type="ECO:0000256" key="1">
    <source>
        <dbReference type="ARBA" id="ARBA00022801"/>
    </source>
</evidence>
<reference evidence="3" key="1">
    <citation type="submission" date="2019-08" db="EMBL/GenBank/DDBJ databases">
        <authorList>
            <person name="Kucharzyk K."/>
            <person name="Murdoch R.W."/>
            <person name="Higgins S."/>
            <person name="Loffler F."/>
        </authorList>
    </citation>
    <scope>NUCLEOTIDE SEQUENCE</scope>
</reference>
<organism evidence="3">
    <name type="scientific">bioreactor metagenome</name>
    <dbReference type="NCBI Taxonomy" id="1076179"/>
    <lineage>
        <taxon>unclassified sequences</taxon>
        <taxon>metagenomes</taxon>
        <taxon>ecological metagenomes</taxon>
    </lineage>
</organism>
<dbReference type="PANTHER" id="PTHR47406:SF2">
    <property type="entry name" value="ALPHA GLUCURONIDASE N-TERMINAL DOMAIN-CONTAINING PROTEIN"/>
    <property type="match status" value="1"/>
</dbReference>
<dbReference type="PANTHER" id="PTHR47406">
    <property type="entry name" value="COAGULATION FACTOR 5/8 TYPE, C-TERMINAL"/>
    <property type="match status" value="1"/>
</dbReference>
<dbReference type="InterPro" id="IPR005154">
    <property type="entry name" value="Glyco_hydro_67_aGlcAse_N"/>
</dbReference>
<dbReference type="InterPro" id="IPR029018">
    <property type="entry name" value="Hex-like_dom2"/>
</dbReference>
<evidence type="ECO:0000313" key="3">
    <source>
        <dbReference type="EMBL" id="MPM60282.1"/>
    </source>
</evidence>
<name>A0A645B4C3_9ZZZZ</name>
<dbReference type="Pfam" id="PF03648">
    <property type="entry name" value="Glyco_hydro_67N"/>
    <property type="match status" value="1"/>
</dbReference>
<comment type="caution">
    <text evidence="3">The sequence shown here is derived from an EMBL/GenBank/DDBJ whole genome shotgun (WGS) entry which is preliminary data.</text>
</comment>